<dbReference type="AlphaFoldDB" id="A0A8T0ZNB8"/>
<sequence>MMREKDLLFKNVLGWIDYRLIYASTIDEFLAVNSLIYGLLDKYGLFLGMDITCLYAASAKWCGRVLTEEGVG</sequence>
<evidence type="ECO:0000313" key="5">
    <source>
        <dbReference type="Proteomes" id="UP000735874"/>
    </source>
</evidence>
<protein>
    <submittedName>
        <fullName evidence="1">Uncharacterized protein</fullName>
    </submittedName>
</protein>
<evidence type="ECO:0000313" key="4">
    <source>
        <dbReference type="EMBL" id="KAG2973054.1"/>
    </source>
</evidence>
<proteinExistence type="predicted"/>
<dbReference type="Proteomes" id="UP000736787">
    <property type="component" value="Unassembled WGS sequence"/>
</dbReference>
<dbReference type="EMBL" id="RCMI01000569">
    <property type="protein sequence ID" value="KAG2905286.1"/>
    <property type="molecule type" value="Genomic_DNA"/>
</dbReference>
<name>A0A8T0ZNB8_9STRA</name>
<dbReference type="EMBL" id="RCMK01000349">
    <property type="protein sequence ID" value="KAG2934773.1"/>
    <property type="molecule type" value="Genomic_DNA"/>
</dbReference>
<organism evidence="1 5">
    <name type="scientific">Phytophthora cactorum</name>
    <dbReference type="NCBI Taxonomy" id="29920"/>
    <lineage>
        <taxon>Eukaryota</taxon>
        <taxon>Sar</taxon>
        <taxon>Stramenopiles</taxon>
        <taxon>Oomycota</taxon>
        <taxon>Peronosporomycetes</taxon>
        <taxon>Peronosporales</taxon>
        <taxon>Peronosporaceae</taxon>
        <taxon>Phytophthora</taxon>
    </lineage>
</organism>
<evidence type="ECO:0000313" key="2">
    <source>
        <dbReference type="EMBL" id="KAG2905286.1"/>
    </source>
</evidence>
<dbReference type="EMBL" id="RCMG01000103">
    <property type="protein sequence ID" value="KAG2863493.1"/>
    <property type="molecule type" value="Genomic_DNA"/>
</dbReference>
<dbReference type="EMBL" id="RCML01000591">
    <property type="protein sequence ID" value="KAG2973054.1"/>
    <property type="molecule type" value="Genomic_DNA"/>
</dbReference>
<reference evidence="1" key="1">
    <citation type="submission" date="2018-10" db="EMBL/GenBank/DDBJ databases">
        <title>Effector identification in a new, highly contiguous assembly of the strawberry crown rot pathogen Phytophthora cactorum.</title>
        <authorList>
            <person name="Armitage A.D."/>
            <person name="Nellist C.F."/>
            <person name="Bates H."/>
            <person name="Vickerstaff R.J."/>
            <person name="Harrison R.J."/>
        </authorList>
    </citation>
    <scope>NUCLEOTIDE SEQUENCE</scope>
    <source>
        <strain evidence="1">15-7</strain>
        <strain evidence="2">4032</strain>
        <strain evidence="3">4040</strain>
        <strain evidence="4">P415</strain>
    </source>
</reference>
<dbReference type="Proteomes" id="UP000697107">
    <property type="component" value="Unassembled WGS sequence"/>
</dbReference>
<evidence type="ECO:0000313" key="3">
    <source>
        <dbReference type="EMBL" id="KAG2934773.1"/>
    </source>
</evidence>
<comment type="caution">
    <text evidence="1">The sequence shown here is derived from an EMBL/GenBank/DDBJ whole genome shotgun (WGS) entry which is preliminary data.</text>
</comment>
<evidence type="ECO:0000313" key="1">
    <source>
        <dbReference type="EMBL" id="KAG2863493.1"/>
    </source>
</evidence>
<gene>
    <name evidence="1" type="ORF">PC113_g5409</name>
    <name evidence="2" type="ORF">PC115_g14683</name>
    <name evidence="3" type="ORF">PC117_g12593</name>
    <name evidence="4" type="ORF">PC118_g15338</name>
</gene>
<dbReference type="Proteomes" id="UP000735874">
    <property type="component" value="Unassembled WGS sequence"/>
</dbReference>
<accession>A0A8T0ZNB8</accession>
<dbReference type="Proteomes" id="UP000774804">
    <property type="component" value="Unassembled WGS sequence"/>
</dbReference>